<accession>A0A150G999</accession>
<comment type="caution">
    <text evidence="2">The sequence shown here is derived from an EMBL/GenBank/DDBJ whole genome shotgun (WGS) entry which is preliminary data.</text>
</comment>
<sequence length="104" mass="10783">MTPPKALAGAVRPRSIPGNQSYRPLLPQPACAPGSGATFGPGAPDGAVAASPHSQLRCWVHMGAYDDLGMFCADLDANQKQVPVGYTLHMTKVRGADIPGDDQA</sequence>
<feature type="region of interest" description="Disordered" evidence="1">
    <location>
        <begin position="1"/>
        <end position="27"/>
    </location>
</feature>
<evidence type="ECO:0000313" key="3">
    <source>
        <dbReference type="Proteomes" id="UP000075714"/>
    </source>
</evidence>
<keyword evidence="3" id="KW-1185">Reference proteome</keyword>
<protein>
    <submittedName>
        <fullName evidence="2">Uncharacterized protein</fullName>
    </submittedName>
</protein>
<proteinExistence type="predicted"/>
<evidence type="ECO:0000256" key="1">
    <source>
        <dbReference type="SAM" id="MobiDB-lite"/>
    </source>
</evidence>
<dbReference type="Proteomes" id="UP000075714">
    <property type="component" value="Unassembled WGS sequence"/>
</dbReference>
<reference evidence="3" key="1">
    <citation type="journal article" date="2016" name="Nat. Commun.">
        <title>The Gonium pectorale genome demonstrates co-option of cell cycle regulation during the evolution of multicellularity.</title>
        <authorList>
            <person name="Hanschen E.R."/>
            <person name="Marriage T.N."/>
            <person name="Ferris P.J."/>
            <person name="Hamaji T."/>
            <person name="Toyoda A."/>
            <person name="Fujiyama A."/>
            <person name="Neme R."/>
            <person name="Noguchi H."/>
            <person name="Minakuchi Y."/>
            <person name="Suzuki M."/>
            <person name="Kawai-Toyooka H."/>
            <person name="Smith D.R."/>
            <person name="Sparks H."/>
            <person name="Anderson J."/>
            <person name="Bakaric R."/>
            <person name="Luria V."/>
            <person name="Karger A."/>
            <person name="Kirschner M.W."/>
            <person name="Durand P.M."/>
            <person name="Michod R.E."/>
            <person name="Nozaki H."/>
            <person name="Olson B.J."/>
        </authorList>
    </citation>
    <scope>NUCLEOTIDE SEQUENCE [LARGE SCALE GENOMIC DNA]</scope>
    <source>
        <strain evidence="3">NIES-2863</strain>
    </source>
</reference>
<name>A0A150G999_GONPE</name>
<gene>
    <name evidence="2" type="ORF">GPECTOR_44g92</name>
</gene>
<evidence type="ECO:0000313" key="2">
    <source>
        <dbReference type="EMBL" id="KXZ46419.1"/>
    </source>
</evidence>
<dbReference type="EMBL" id="LSYV01000045">
    <property type="protein sequence ID" value="KXZ46419.1"/>
    <property type="molecule type" value="Genomic_DNA"/>
</dbReference>
<dbReference type="STRING" id="33097.A0A150G999"/>
<organism evidence="2 3">
    <name type="scientific">Gonium pectorale</name>
    <name type="common">Green alga</name>
    <dbReference type="NCBI Taxonomy" id="33097"/>
    <lineage>
        <taxon>Eukaryota</taxon>
        <taxon>Viridiplantae</taxon>
        <taxon>Chlorophyta</taxon>
        <taxon>core chlorophytes</taxon>
        <taxon>Chlorophyceae</taxon>
        <taxon>CS clade</taxon>
        <taxon>Chlamydomonadales</taxon>
        <taxon>Volvocaceae</taxon>
        <taxon>Gonium</taxon>
    </lineage>
</organism>
<dbReference type="AlphaFoldDB" id="A0A150G999"/>